<keyword evidence="3" id="KW-1185">Reference proteome</keyword>
<name>A0ABN8XEU6_9BACT</name>
<evidence type="ECO:0000313" key="2">
    <source>
        <dbReference type="EMBL" id="CAI9085029.1"/>
    </source>
</evidence>
<reference evidence="2" key="1">
    <citation type="submission" date="2023-03" db="EMBL/GenBank/DDBJ databases">
        <authorList>
            <person name="Cremers G."/>
            <person name="Picone N."/>
        </authorList>
    </citation>
    <scope>NUCLEOTIDE SEQUENCE</scope>
    <source>
        <strain evidence="2">Sample_alias</strain>
    </source>
</reference>
<accession>A0ABN8XEU6</accession>
<evidence type="ECO:0000313" key="3">
    <source>
        <dbReference type="Proteomes" id="UP001161497"/>
    </source>
</evidence>
<dbReference type="EMBL" id="OX458932">
    <property type="protein sequence ID" value="CAI9085029.1"/>
    <property type="molecule type" value="Genomic_DNA"/>
</dbReference>
<gene>
    <name evidence="2" type="ORF">MFUM_0647</name>
</gene>
<keyword evidence="1" id="KW-0472">Membrane</keyword>
<organism evidence="2 3">
    <name type="scientific">Candidatus Methylacidiphilum fumarolicum</name>
    <dbReference type="NCBI Taxonomy" id="591154"/>
    <lineage>
        <taxon>Bacteria</taxon>
        <taxon>Pseudomonadati</taxon>
        <taxon>Verrucomicrobiota</taxon>
        <taxon>Methylacidiphilae</taxon>
        <taxon>Methylacidiphilales</taxon>
        <taxon>Methylacidiphilaceae</taxon>
        <taxon>Methylacidiphilum (ex Ratnadevi et al. 2023)</taxon>
    </lineage>
</organism>
<dbReference type="Proteomes" id="UP001161497">
    <property type="component" value="Chromosome"/>
</dbReference>
<feature type="transmembrane region" description="Helical" evidence="1">
    <location>
        <begin position="132"/>
        <end position="152"/>
    </location>
</feature>
<sequence length="313" mass="35535">MVMQSSNYMSDKQEKTHFGMLSQSWTLEGGDHVGKRQSAEGSLLLRKQVASCTYSRGERVGNANPTPSPAKAGWGVIPRMGSGSRHLSIPLWIFVDQDSIGERRCGNRGGSCRRAIPPWRERRGFPRNWMKIFLGITKYVLILLPFVSFYAAKASTEYFPIDPPEMKKGSGGRVIRIKNVDVWLSGNPAMRYWIKGVLQDERTTDDWTKVKKEKWEAIKKAVDKARDKHADGVIRVYSKVLTEKRRETYYDSMGGGFGYGMFGYPFGFGDPFWGPMMYPGFGMGYGGPVESSSQIITIYHIRSKFDIIHYNTY</sequence>
<keyword evidence="1" id="KW-0812">Transmembrane</keyword>
<protein>
    <submittedName>
        <fullName evidence="2">Uncharacterized protein</fullName>
    </submittedName>
</protein>
<keyword evidence="1" id="KW-1133">Transmembrane helix</keyword>
<proteinExistence type="predicted"/>
<evidence type="ECO:0000256" key="1">
    <source>
        <dbReference type="SAM" id="Phobius"/>
    </source>
</evidence>